<evidence type="ECO:0000313" key="2">
    <source>
        <dbReference type="Proteomes" id="UP001152531"/>
    </source>
</evidence>
<name>A0ACA9Y5V4_9ASCO</name>
<dbReference type="Proteomes" id="UP001152531">
    <property type="component" value="Unassembled WGS sequence"/>
</dbReference>
<organism evidence="1 2">
    <name type="scientific">[Candida] jaroonii</name>
    <dbReference type="NCBI Taxonomy" id="467808"/>
    <lineage>
        <taxon>Eukaryota</taxon>
        <taxon>Fungi</taxon>
        <taxon>Dikarya</taxon>
        <taxon>Ascomycota</taxon>
        <taxon>Saccharomycotina</taxon>
        <taxon>Pichiomycetes</taxon>
        <taxon>Debaryomycetaceae</taxon>
        <taxon>Yamadazyma</taxon>
    </lineage>
</organism>
<evidence type="ECO:0000313" key="1">
    <source>
        <dbReference type="EMBL" id="CAH6720368.1"/>
    </source>
</evidence>
<sequence length="495" mass="54580">MDAQYSSTWGKVKHVLNKYSKFIGSSIMISVAYIDPGNYATGTTAGATNKYSLLFIVLVANIIAIFLQSICIKLGSVTGFDLARCCREYLPKKVNWVLWFFAECAIIATDIAEVIGTAIALNILLKIPLPAGVVITIVDVLFVLMAYKSDTASVKFLRYFELFVGLLVIGVTVCFAIELSKLPIQPGEVKEILRGYAPSRQMIEGPGITVAASIMGATVMIHSLFLGSGIVQPRLREYDAKHGYINLNQLEEKNQADEFFYNQYKPSLESIRYSLKFFIIELIVTLCTFALFINSSILVIAGNTLFGTDEAVDADLYTIHKLLSENLAPVVGTIFMLALLFSGQSAGIVCTIAGQIVSEGHINWTVKPWLRRLITRGISIIPVLGISIGIGRGGLNLALNVSQLIISLLLPILTLPLIYFTSSKKIMQIAIPKNRVLEDVTTVCSTEGTSEENEEEYAYFHNSWLTMIVLIAIWLFVSVINVYAIYDLSKNGFMN</sequence>
<comment type="caution">
    <text evidence="1">The sequence shown here is derived from an EMBL/GenBank/DDBJ whole genome shotgun (WGS) entry which is preliminary data.</text>
</comment>
<protein>
    <submittedName>
        <fullName evidence="1">Manganese transporter Smf1p</fullName>
    </submittedName>
</protein>
<dbReference type="EMBL" id="CALSDN010000003">
    <property type="protein sequence ID" value="CAH6720368.1"/>
    <property type="molecule type" value="Genomic_DNA"/>
</dbReference>
<gene>
    <name evidence="1" type="ORF">CLIB1444_03S10352</name>
</gene>
<accession>A0ACA9Y5V4</accession>
<reference evidence="1" key="1">
    <citation type="submission" date="2022-06" db="EMBL/GenBank/DDBJ databases">
        <authorList>
            <person name="Legras J.-L."/>
            <person name="Devillers H."/>
            <person name="Grondin C."/>
        </authorList>
    </citation>
    <scope>NUCLEOTIDE SEQUENCE</scope>
    <source>
        <strain evidence="1">CLIB 1444</strain>
    </source>
</reference>
<proteinExistence type="predicted"/>
<keyword evidence="2" id="KW-1185">Reference proteome</keyword>